<evidence type="ECO:0000313" key="12">
    <source>
        <dbReference type="EMBL" id="MFC3710941.1"/>
    </source>
</evidence>
<gene>
    <name evidence="12" type="primary">gspG</name>
    <name evidence="12" type="ORF">ACFOMD_00040</name>
</gene>
<dbReference type="PANTHER" id="PTHR30093:SF44">
    <property type="entry name" value="TYPE II SECRETION SYSTEM CORE PROTEIN G"/>
    <property type="match status" value="1"/>
</dbReference>
<dbReference type="InterPro" id="IPR010054">
    <property type="entry name" value="Type2_sec_GspG"/>
</dbReference>
<dbReference type="Proteomes" id="UP001595615">
    <property type="component" value="Unassembled WGS sequence"/>
</dbReference>
<evidence type="ECO:0000256" key="3">
    <source>
        <dbReference type="ARBA" id="ARBA00020042"/>
    </source>
</evidence>
<dbReference type="EMBL" id="JBHRXV010000001">
    <property type="protein sequence ID" value="MFC3710941.1"/>
    <property type="molecule type" value="Genomic_DNA"/>
</dbReference>
<feature type="transmembrane region" description="Helical" evidence="10">
    <location>
        <begin position="12"/>
        <end position="34"/>
    </location>
</feature>
<organism evidence="12 13">
    <name type="scientific">Sphingoaurantiacus capsulatus</name>
    <dbReference type="NCBI Taxonomy" id="1771310"/>
    <lineage>
        <taxon>Bacteria</taxon>
        <taxon>Pseudomonadati</taxon>
        <taxon>Pseudomonadota</taxon>
        <taxon>Alphaproteobacteria</taxon>
        <taxon>Sphingomonadales</taxon>
        <taxon>Sphingosinicellaceae</taxon>
        <taxon>Sphingoaurantiacus</taxon>
    </lineage>
</organism>
<dbReference type="Pfam" id="PF08334">
    <property type="entry name" value="T2SSG"/>
    <property type="match status" value="1"/>
</dbReference>
<sequence>MSQNRDEEGFTLVELMVVIVIIGLLATVVIVNVLPSQDRAMTEKTKADIALIEQSLDRYRLDHFTYPKTEEGLQSLMTAPASVAQTGRYPNGGYLRRLPNDPWGRPYQYRAPGRQGPFDVFSFGADGQEGGDEENADIGNWG</sequence>
<dbReference type="Pfam" id="PF07963">
    <property type="entry name" value="N_methyl"/>
    <property type="match status" value="1"/>
</dbReference>
<keyword evidence="9 10" id="KW-0472">Membrane</keyword>
<keyword evidence="7 10" id="KW-0812">Transmembrane</keyword>
<comment type="subcellular location">
    <subcellularLocation>
        <location evidence="1">Cell inner membrane</location>
        <topology evidence="1">Single-pass membrane protein</topology>
    </subcellularLocation>
</comment>
<evidence type="ECO:0000256" key="10">
    <source>
        <dbReference type="SAM" id="Phobius"/>
    </source>
</evidence>
<evidence type="ECO:0000256" key="7">
    <source>
        <dbReference type="ARBA" id="ARBA00022692"/>
    </source>
</evidence>
<keyword evidence="13" id="KW-1185">Reference proteome</keyword>
<dbReference type="SUPFAM" id="SSF54523">
    <property type="entry name" value="Pili subunits"/>
    <property type="match status" value="1"/>
</dbReference>
<evidence type="ECO:0000256" key="2">
    <source>
        <dbReference type="ARBA" id="ARBA00009984"/>
    </source>
</evidence>
<dbReference type="InterPro" id="IPR013545">
    <property type="entry name" value="T2SS_protein-GspG_C"/>
</dbReference>
<evidence type="ECO:0000256" key="9">
    <source>
        <dbReference type="ARBA" id="ARBA00023136"/>
    </source>
</evidence>
<proteinExistence type="inferred from homology"/>
<name>A0ABV7X459_9SPHN</name>
<reference evidence="13" key="1">
    <citation type="journal article" date="2019" name="Int. J. Syst. Evol. Microbiol.">
        <title>The Global Catalogue of Microorganisms (GCM) 10K type strain sequencing project: providing services to taxonomists for standard genome sequencing and annotation.</title>
        <authorList>
            <consortium name="The Broad Institute Genomics Platform"/>
            <consortium name="The Broad Institute Genome Sequencing Center for Infectious Disease"/>
            <person name="Wu L."/>
            <person name="Ma J."/>
        </authorList>
    </citation>
    <scope>NUCLEOTIDE SEQUENCE [LARGE SCALE GENOMIC DNA]</scope>
    <source>
        <strain evidence="13">KCTC 42644</strain>
    </source>
</reference>
<evidence type="ECO:0000256" key="4">
    <source>
        <dbReference type="ARBA" id="ARBA00022475"/>
    </source>
</evidence>
<keyword evidence="4" id="KW-1003">Cell membrane</keyword>
<keyword evidence="5" id="KW-0488">Methylation</keyword>
<evidence type="ECO:0000313" key="13">
    <source>
        <dbReference type="Proteomes" id="UP001595615"/>
    </source>
</evidence>
<protein>
    <recommendedName>
        <fullName evidence="3">Type II secretion system core protein G</fullName>
    </recommendedName>
</protein>
<dbReference type="InterPro" id="IPR012902">
    <property type="entry name" value="N_methyl_site"/>
</dbReference>
<keyword evidence="6" id="KW-0997">Cell inner membrane</keyword>
<dbReference type="PROSITE" id="PS00409">
    <property type="entry name" value="PROKAR_NTER_METHYL"/>
    <property type="match status" value="1"/>
</dbReference>
<accession>A0ABV7X459</accession>
<comment type="similarity">
    <text evidence="2">Belongs to the GSP G family.</text>
</comment>
<keyword evidence="8 10" id="KW-1133">Transmembrane helix</keyword>
<feature type="domain" description="Type II secretion system protein GspG C-terminal" evidence="11">
    <location>
        <begin position="32"/>
        <end position="141"/>
    </location>
</feature>
<comment type="caution">
    <text evidence="12">The sequence shown here is derived from an EMBL/GenBank/DDBJ whole genome shotgun (WGS) entry which is preliminary data.</text>
</comment>
<dbReference type="NCBIfam" id="TIGR02532">
    <property type="entry name" value="IV_pilin_GFxxxE"/>
    <property type="match status" value="1"/>
</dbReference>
<evidence type="ECO:0000256" key="6">
    <source>
        <dbReference type="ARBA" id="ARBA00022519"/>
    </source>
</evidence>
<dbReference type="Gene3D" id="3.30.700.10">
    <property type="entry name" value="Glycoprotein, Type 4 Pilin"/>
    <property type="match status" value="1"/>
</dbReference>
<dbReference type="InterPro" id="IPR000983">
    <property type="entry name" value="Bac_GSPG_pilin"/>
</dbReference>
<evidence type="ECO:0000259" key="11">
    <source>
        <dbReference type="Pfam" id="PF08334"/>
    </source>
</evidence>
<dbReference type="RefSeq" id="WP_380854903.1">
    <property type="nucleotide sequence ID" value="NZ_JBHRXV010000001.1"/>
</dbReference>
<evidence type="ECO:0000256" key="8">
    <source>
        <dbReference type="ARBA" id="ARBA00022989"/>
    </source>
</evidence>
<dbReference type="InterPro" id="IPR045584">
    <property type="entry name" value="Pilin-like"/>
</dbReference>
<evidence type="ECO:0000256" key="5">
    <source>
        <dbReference type="ARBA" id="ARBA00022481"/>
    </source>
</evidence>
<dbReference type="NCBIfam" id="TIGR01710">
    <property type="entry name" value="typeII_sec_gspG"/>
    <property type="match status" value="1"/>
</dbReference>
<dbReference type="PRINTS" id="PR00813">
    <property type="entry name" value="BCTERIALGSPG"/>
</dbReference>
<dbReference type="PANTHER" id="PTHR30093">
    <property type="entry name" value="GENERAL SECRETION PATHWAY PROTEIN G"/>
    <property type="match status" value="1"/>
</dbReference>
<evidence type="ECO:0000256" key="1">
    <source>
        <dbReference type="ARBA" id="ARBA00004377"/>
    </source>
</evidence>